<dbReference type="EMBL" id="JAWDGP010001965">
    <property type="protein sequence ID" value="KAK3786466.1"/>
    <property type="molecule type" value="Genomic_DNA"/>
</dbReference>
<keyword evidence="2" id="KW-1185">Reference proteome</keyword>
<accession>A0AAE1DXA4</accession>
<dbReference type="AlphaFoldDB" id="A0AAE1DXA4"/>
<name>A0AAE1DXA4_9GAST</name>
<dbReference type="Proteomes" id="UP001283361">
    <property type="component" value="Unassembled WGS sequence"/>
</dbReference>
<protein>
    <submittedName>
        <fullName evidence="1">Uncharacterized protein</fullName>
    </submittedName>
</protein>
<reference evidence="1" key="1">
    <citation type="journal article" date="2023" name="G3 (Bethesda)">
        <title>A reference genome for the long-term kleptoplast-retaining sea slug Elysia crispata morphotype clarki.</title>
        <authorList>
            <person name="Eastman K.E."/>
            <person name="Pendleton A.L."/>
            <person name="Shaikh M.A."/>
            <person name="Suttiyut T."/>
            <person name="Ogas R."/>
            <person name="Tomko P."/>
            <person name="Gavelis G."/>
            <person name="Widhalm J.R."/>
            <person name="Wisecaver J.H."/>
        </authorList>
    </citation>
    <scope>NUCLEOTIDE SEQUENCE</scope>
    <source>
        <strain evidence="1">ECLA1</strain>
    </source>
</reference>
<proteinExistence type="predicted"/>
<gene>
    <name evidence="1" type="ORF">RRG08_016377</name>
</gene>
<evidence type="ECO:0000313" key="2">
    <source>
        <dbReference type="Proteomes" id="UP001283361"/>
    </source>
</evidence>
<sequence length="85" mass="9578">MRHRYLQKLRVKSVHSSQHLTSCTSQGKDRPGLIQISDQHRLPLDMSKPIRVQALRDGGVNFTLRWKKTLPQSAACPAPGSGMSW</sequence>
<comment type="caution">
    <text evidence="1">The sequence shown here is derived from an EMBL/GenBank/DDBJ whole genome shotgun (WGS) entry which is preliminary data.</text>
</comment>
<organism evidence="1 2">
    <name type="scientific">Elysia crispata</name>
    <name type="common">lettuce slug</name>
    <dbReference type="NCBI Taxonomy" id="231223"/>
    <lineage>
        <taxon>Eukaryota</taxon>
        <taxon>Metazoa</taxon>
        <taxon>Spiralia</taxon>
        <taxon>Lophotrochozoa</taxon>
        <taxon>Mollusca</taxon>
        <taxon>Gastropoda</taxon>
        <taxon>Heterobranchia</taxon>
        <taxon>Euthyneura</taxon>
        <taxon>Panpulmonata</taxon>
        <taxon>Sacoglossa</taxon>
        <taxon>Placobranchoidea</taxon>
        <taxon>Plakobranchidae</taxon>
        <taxon>Elysia</taxon>
    </lineage>
</organism>
<evidence type="ECO:0000313" key="1">
    <source>
        <dbReference type="EMBL" id="KAK3786466.1"/>
    </source>
</evidence>